<feature type="region of interest" description="Disordered" evidence="1">
    <location>
        <begin position="125"/>
        <end position="155"/>
    </location>
</feature>
<feature type="compositionally biased region" description="Polar residues" evidence="1">
    <location>
        <begin position="138"/>
        <end position="155"/>
    </location>
</feature>
<accession>A0A3P8WBE9</accession>
<feature type="compositionally biased region" description="Pro residues" evidence="1">
    <location>
        <begin position="17"/>
        <end position="29"/>
    </location>
</feature>
<dbReference type="FunCoup" id="A0A3P8WBE9">
    <property type="interactions" value="791"/>
</dbReference>
<organism evidence="2 3">
    <name type="scientific">Cynoglossus semilaevis</name>
    <name type="common">Tongue sole</name>
    <dbReference type="NCBI Taxonomy" id="244447"/>
    <lineage>
        <taxon>Eukaryota</taxon>
        <taxon>Metazoa</taxon>
        <taxon>Chordata</taxon>
        <taxon>Craniata</taxon>
        <taxon>Vertebrata</taxon>
        <taxon>Euteleostomi</taxon>
        <taxon>Actinopterygii</taxon>
        <taxon>Neopterygii</taxon>
        <taxon>Teleostei</taxon>
        <taxon>Neoteleostei</taxon>
        <taxon>Acanthomorphata</taxon>
        <taxon>Carangaria</taxon>
        <taxon>Pleuronectiformes</taxon>
        <taxon>Pleuronectoidei</taxon>
        <taxon>Cynoglossidae</taxon>
        <taxon>Cynoglossinae</taxon>
        <taxon>Cynoglossus</taxon>
    </lineage>
</organism>
<proteinExistence type="predicted"/>
<dbReference type="Ensembl" id="ENSCSET00000024108.1">
    <property type="protein sequence ID" value="ENSCSEP00000023792.1"/>
    <property type="gene ID" value="ENSCSEG00000015169.1"/>
</dbReference>
<protein>
    <recommendedName>
        <fullName evidence="4">M-phase specific PLK1 interacting protein</fullName>
    </recommendedName>
</protein>
<evidence type="ECO:0000313" key="3">
    <source>
        <dbReference type="Proteomes" id="UP000265120"/>
    </source>
</evidence>
<reference evidence="2" key="2">
    <citation type="submission" date="2025-09" db="UniProtKB">
        <authorList>
            <consortium name="Ensembl"/>
        </authorList>
    </citation>
    <scope>IDENTIFICATION</scope>
</reference>
<feature type="compositionally biased region" description="Polar residues" evidence="1">
    <location>
        <begin position="46"/>
        <end position="61"/>
    </location>
</feature>
<name>A0A3P8WBE9_CYNSE</name>
<dbReference type="GeneTree" id="ENSGT00730000113898"/>
<dbReference type="Proteomes" id="UP000265120">
    <property type="component" value="Unassembled WGS sequence"/>
</dbReference>
<feature type="region of interest" description="Disordered" evidence="1">
    <location>
        <begin position="1"/>
        <end position="73"/>
    </location>
</feature>
<evidence type="ECO:0000313" key="2">
    <source>
        <dbReference type="Ensembl" id="ENSCSEP00000023792.1"/>
    </source>
</evidence>
<dbReference type="AlphaFoldDB" id="A0A3P8WBE9"/>
<evidence type="ECO:0008006" key="4">
    <source>
        <dbReference type="Google" id="ProtNLM"/>
    </source>
</evidence>
<evidence type="ECO:0000256" key="1">
    <source>
        <dbReference type="SAM" id="MobiDB-lite"/>
    </source>
</evidence>
<keyword evidence="3" id="KW-1185">Reference proteome</keyword>
<reference evidence="2" key="1">
    <citation type="submission" date="2025-08" db="UniProtKB">
        <authorList>
            <consortium name="Ensembl"/>
        </authorList>
    </citation>
    <scope>IDENTIFICATION</scope>
</reference>
<dbReference type="InParanoid" id="A0A3P8WBE9"/>
<feature type="compositionally biased region" description="Low complexity" evidence="1">
    <location>
        <begin position="30"/>
        <end position="39"/>
    </location>
</feature>
<feature type="compositionally biased region" description="Basic and acidic residues" evidence="1">
    <location>
        <begin position="125"/>
        <end position="137"/>
    </location>
</feature>
<dbReference type="OMA" id="SMMQDPW"/>
<sequence length="155" mass="17067">FSLVMYRAPIRPQRSPGGPPTPGRFPPPSSSWSPGVPFPYRGSGNRGQSPVYSPRSNQRSWDGSPARFSGSRGFGVSPRYRWGGFRGPRSFSPGSSPKLKRGEYFPSMLKDPWAELQPVRPTDITRETAHHVTRNDLKTTPTTSCPGVSSTNSNF</sequence>